<feature type="repeat" description="PPR" evidence="3">
    <location>
        <begin position="227"/>
        <end position="261"/>
    </location>
</feature>
<protein>
    <submittedName>
        <fullName evidence="4">Pentatricopeptide repeat-containing protein</fullName>
    </submittedName>
</protein>
<sequence length="555" mass="62326">MDISCVFGNRLQPIILTHPPFNFIPHVSSTTSTAVPSESHFQHTNVSTKHTQTSPLSFKTRQTDAILDIQHSSDLGSALTRSGGILRVEDLNTVLRHFGKSQKLKELSQLFAWMQRTRKISIASYSSYIKLMGKSLSPVEALKIYDSIKDESTRNHVSVCNSVLSCLVRSGKYDSSVKLFHQMKRNGLNPDIVTYSTLLVGCSKIRNGYSKALDLVQELKYNGLIMDSVTYGILLNICASNNRCEEAEKYFKNMNDEGHTPNVFHYGSLINAYSAKGNYKKADELIVNMKDAGLVPNKVILTSLLKVYVKGGLFDKARELLNDLEALGYAQNEIPYCILMDGLAKAGHIQEAKSVFDEMNEKHVKSDGYSKGHQPEEELCSSLIFHLGRTGAHSQAFSIYNILRYGKRTMCKTHHEKILHILMDGKLLKDAYVVVKDNARSIPRPTIKKFAASFIKFGNINLINDVMKVIHSSGYKIDQGLFEMAISRYIDQPEKKDLLLQLLQWMPGQGYVVDSSTRNLLLKNSKLFGAQQIAETLSKQHIFSKAPRSGEMKDK</sequence>
<keyword evidence="5" id="KW-1185">Reference proteome</keyword>
<dbReference type="Gene3D" id="1.25.40.10">
    <property type="entry name" value="Tetratricopeptide repeat domain"/>
    <property type="match status" value="2"/>
</dbReference>
<dbReference type="NCBIfam" id="TIGR00756">
    <property type="entry name" value="PPR"/>
    <property type="match status" value="5"/>
</dbReference>
<dbReference type="InterPro" id="IPR002885">
    <property type="entry name" value="PPR_rpt"/>
</dbReference>
<dbReference type="Pfam" id="PF13041">
    <property type="entry name" value="PPR_2"/>
    <property type="match status" value="1"/>
</dbReference>
<dbReference type="Proteomes" id="UP001237642">
    <property type="component" value="Unassembled WGS sequence"/>
</dbReference>
<evidence type="ECO:0000256" key="3">
    <source>
        <dbReference type="PROSITE-ProRule" id="PRU00708"/>
    </source>
</evidence>
<gene>
    <name evidence="4" type="ORF">POM88_053391</name>
</gene>
<dbReference type="SUPFAM" id="SSF81901">
    <property type="entry name" value="HCP-like"/>
    <property type="match status" value="1"/>
</dbReference>
<dbReference type="InterPro" id="IPR050667">
    <property type="entry name" value="PPR-containing_protein"/>
</dbReference>
<feature type="repeat" description="PPR" evidence="3">
    <location>
        <begin position="297"/>
        <end position="331"/>
    </location>
</feature>
<accession>A0AAD8GQ97</accession>
<feature type="repeat" description="PPR" evidence="3">
    <location>
        <begin position="332"/>
        <end position="366"/>
    </location>
</feature>
<reference evidence="4" key="2">
    <citation type="submission" date="2023-05" db="EMBL/GenBank/DDBJ databases">
        <authorList>
            <person name="Schelkunov M.I."/>
        </authorList>
    </citation>
    <scope>NUCLEOTIDE SEQUENCE</scope>
    <source>
        <strain evidence="4">Hsosn_3</strain>
        <tissue evidence="4">Leaf</tissue>
    </source>
</reference>
<evidence type="ECO:0000256" key="2">
    <source>
        <dbReference type="ARBA" id="ARBA00022737"/>
    </source>
</evidence>
<reference evidence="4" key="1">
    <citation type="submission" date="2023-02" db="EMBL/GenBank/DDBJ databases">
        <title>Genome of toxic invasive species Heracleum sosnowskyi carries increased number of genes despite the absence of recent whole-genome duplications.</title>
        <authorList>
            <person name="Schelkunov M."/>
            <person name="Shtratnikova V."/>
            <person name="Makarenko M."/>
            <person name="Klepikova A."/>
            <person name="Omelchenko D."/>
            <person name="Novikova G."/>
            <person name="Obukhova E."/>
            <person name="Bogdanov V."/>
            <person name="Penin A."/>
            <person name="Logacheva M."/>
        </authorList>
    </citation>
    <scope>NUCLEOTIDE SEQUENCE</scope>
    <source>
        <strain evidence="4">Hsosn_3</strain>
        <tissue evidence="4">Leaf</tissue>
    </source>
</reference>
<dbReference type="PROSITE" id="PS51375">
    <property type="entry name" value="PPR"/>
    <property type="match status" value="6"/>
</dbReference>
<dbReference type="InterPro" id="IPR011990">
    <property type="entry name" value="TPR-like_helical_dom_sf"/>
</dbReference>
<proteinExistence type="inferred from homology"/>
<organism evidence="4 5">
    <name type="scientific">Heracleum sosnowskyi</name>
    <dbReference type="NCBI Taxonomy" id="360622"/>
    <lineage>
        <taxon>Eukaryota</taxon>
        <taxon>Viridiplantae</taxon>
        <taxon>Streptophyta</taxon>
        <taxon>Embryophyta</taxon>
        <taxon>Tracheophyta</taxon>
        <taxon>Spermatophyta</taxon>
        <taxon>Magnoliopsida</taxon>
        <taxon>eudicotyledons</taxon>
        <taxon>Gunneridae</taxon>
        <taxon>Pentapetalae</taxon>
        <taxon>asterids</taxon>
        <taxon>campanulids</taxon>
        <taxon>Apiales</taxon>
        <taxon>Apiaceae</taxon>
        <taxon>Apioideae</taxon>
        <taxon>apioid superclade</taxon>
        <taxon>Tordylieae</taxon>
        <taxon>Tordyliinae</taxon>
        <taxon>Heracleum</taxon>
    </lineage>
</organism>
<dbReference type="Pfam" id="PF01535">
    <property type="entry name" value="PPR"/>
    <property type="match status" value="1"/>
</dbReference>
<evidence type="ECO:0000313" key="5">
    <source>
        <dbReference type="Proteomes" id="UP001237642"/>
    </source>
</evidence>
<feature type="repeat" description="PPR" evidence="3">
    <location>
        <begin position="191"/>
        <end position="226"/>
    </location>
</feature>
<feature type="repeat" description="PPR" evidence="3">
    <location>
        <begin position="262"/>
        <end position="296"/>
    </location>
</feature>
<evidence type="ECO:0000256" key="1">
    <source>
        <dbReference type="ARBA" id="ARBA00007626"/>
    </source>
</evidence>
<dbReference type="AlphaFoldDB" id="A0AAD8GQ97"/>
<comment type="caution">
    <text evidence="4">The sequence shown here is derived from an EMBL/GenBank/DDBJ whole genome shotgun (WGS) entry which is preliminary data.</text>
</comment>
<dbReference type="PANTHER" id="PTHR47939">
    <property type="entry name" value="MEMBRANE-ASSOCIATED SALT-INDUCIBLE PROTEIN-LIKE"/>
    <property type="match status" value="1"/>
</dbReference>
<dbReference type="Pfam" id="PF13812">
    <property type="entry name" value="PPR_3"/>
    <property type="match status" value="1"/>
</dbReference>
<feature type="repeat" description="PPR" evidence="3">
    <location>
        <begin position="156"/>
        <end position="190"/>
    </location>
</feature>
<dbReference type="PANTHER" id="PTHR47939:SF5">
    <property type="entry name" value="PENTACOTRIPEPTIDE-REPEAT REGION OF PRORP DOMAIN-CONTAINING PROTEIN"/>
    <property type="match status" value="1"/>
</dbReference>
<name>A0AAD8GQ97_9APIA</name>
<comment type="similarity">
    <text evidence="1">Belongs to the PPR family. P subfamily.</text>
</comment>
<evidence type="ECO:0000313" key="4">
    <source>
        <dbReference type="EMBL" id="KAK1352452.1"/>
    </source>
</evidence>
<keyword evidence="2" id="KW-0677">Repeat</keyword>
<dbReference type="EMBL" id="JAUIZM010000017">
    <property type="protein sequence ID" value="KAK1352452.1"/>
    <property type="molecule type" value="Genomic_DNA"/>
</dbReference>